<accession>A0A4Z0YP04</accession>
<dbReference type="InterPro" id="IPR050121">
    <property type="entry name" value="Cytochrome_P450_monoxygenase"/>
</dbReference>
<comment type="similarity">
    <text evidence="2">Belongs to the cytochrome P450 family.</text>
</comment>
<dbReference type="OrthoDB" id="1470350at2759"/>
<dbReference type="InterPro" id="IPR002401">
    <property type="entry name" value="Cyt_P450_E_grp-I"/>
</dbReference>
<evidence type="ECO:0000256" key="1">
    <source>
        <dbReference type="ARBA" id="ARBA00001971"/>
    </source>
</evidence>
<dbReference type="Proteomes" id="UP000297716">
    <property type="component" value="Unassembled WGS sequence"/>
</dbReference>
<evidence type="ECO:0008006" key="9">
    <source>
        <dbReference type="Google" id="ProtNLM"/>
    </source>
</evidence>
<dbReference type="GO" id="GO:0020037">
    <property type="term" value="F:heme binding"/>
    <property type="evidence" value="ECO:0007669"/>
    <property type="project" value="InterPro"/>
</dbReference>
<dbReference type="GO" id="GO:0005506">
    <property type="term" value="F:iron ion binding"/>
    <property type="evidence" value="ECO:0007669"/>
    <property type="project" value="InterPro"/>
</dbReference>
<dbReference type="AlphaFoldDB" id="A0A4Z0YP04"/>
<dbReference type="PRINTS" id="PR00463">
    <property type="entry name" value="EP450I"/>
</dbReference>
<evidence type="ECO:0000313" key="7">
    <source>
        <dbReference type="EMBL" id="TGJ85497.1"/>
    </source>
</evidence>
<evidence type="ECO:0000256" key="5">
    <source>
        <dbReference type="ARBA" id="ARBA00023004"/>
    </source>
</evidence>
<proteinExistence type="inferred from homology"/>
<dbReference type="CDD" id="cd11058">
    <property type="entry name" value="CYP60B-like"/>
    <property type="match status" value="1"/>
</dbReference>
<dbReference type="GO" id="GO:0016705">
    <property type="term" value="F:oxidoreductase activity, acting on paired donors, with incorporation or reduction of molecular oxygen"/>
    <property type="evidence" value="ECO:0007669"/>
    <property type="project" value="InterPro"/>
</dbReference>
<keyword evidence="3 6" id="KW-0349">Heme</keyword>
<dbReference type="Pfam" id="PF00067">
    <property type="entry name" value="p450"/>
    <property type="match status" value="1"/>
</dbReference>
<dbReference type="SUPFAM" id="SSF48264">
    <property type="entry name" value="Cytochrome P450"/>
    <property type="match status" value="1"/>
</dbReference>
<dbReference type="Gene3D" id="1.10.630.10">
    <property type="entry name" value="Cytochrome P450"/>
    <property type="match status" value="1"/>
</dbReference>
<comment type="caution">
    <text evidence="7">The sequence shown here is derived from an EMBL/GenBank/DDBJ whole genome shotgun (WGS) entry which is preliminary data.</text>
</comment>
<dbReference type="STRING" id="37992.A0A4Z0YP04"/>
<dbReference type="EMBL" id="SKBN01000044">
    <property type="protein sequence ID" value="TGJ85497.1"/>
    <property type="molecule type" value="Genomic_DNA"/>
</dbReference>
<keyword evidence="4 6" id="KW-0479">Metal-binding</keyword>
<evidence type="ECO:0000256" key="4">
    <source>
        <dbReference type="ARBA" id="ARBA00022723"/>
    </source>
</evidence>
<evidence type="ECO:0000313" key="8">
    <source>
        <dbReference type="Proteomes" id="UP000297716"/>
    </source>
</evidence>
<name>A0A4Z0YP04_9PEZI</name>
<keyword evidence="8" id="KW-1185">Reference proteome</keyword>
<evidence type="ECO:0000256" key="3">
    <source>
        <dbReference type="ARBA" id="ARBA00022617"/>
    </source>
</evidence>
<sequence>MHRHVLRLHEEYGAVVRLGPSEVSFIDGAAWKDIYSLKRCRQIERDPKSFPALTPNGARFDLLTYSPPDHAKYRKILNPSFSEKATKEYEPTIHQDTDAFIEKLSAKLQSRDLKINLTQWLQWLTFDIVAHVVFGEPFDCVAEEHSHPCLALSMDLVSFSSFIVFVAWWTGLKNFLVKSSGVEGLFINMVRKKCEKNLSSKSKKASVFSNLTKAGDPLNQAEIDGNLTALVIAGSETTGFILTATSYYLATNPECFRKAADEIRSAFSSAEEINDEDIRKLPYLRAAVDEALRMTPAEPNGLARKVVVDGIDIANQYIPKNTAIYVSQFAQNRHSSHFHLADEYRPERWLNDPKFKNDSLDLVQPFIQGVNVCIGRGLAWMEMRVILGKMLWNFDWTIDAKDREPFEKAKAWHVWMKNPVQIKLLPRGTLR</sequence>
<reference evidence="7 8" key="1">
    <citation type="submission" date="2019-03" db="EMBL/GenBank/DDBJ databases">
        <title>Draft genome sequence of Xylaria hypoxylon DSM 108379, a ubiquitous saprotrophic-parasitic fungi on hardwood.</title>
        <authorList>
            <person name="Buettner E."/>
            <person name="Leonhardt S."/>
            <person name="Gebauer A.M."/>
            <person name="Liers C."/>
            <person name="Hofrichter M."/>
            <person name="Kellner H."/>
        </authorList>
    </citation>
    <scope>NUCLEOTIDE SEQUENCE [LARGE SCALE GENOMIC DNA]</scope>
    <source>
        <strain evidence="7 8">DSM 108379</strain>
    </source>
</reference>
<feature type="binding site" description="axial binding residue" evidence="6">
    <location>
        <position position="373"/>
    </location>
    <ligand>
        <name>heme</name>
        <dbReference type="ChEBI" id="CHEBI:30413"/>
    </ligand>
    <ligandPart>
        <name>Fe</name>
        <dbReference type="ChEBI" id="CHEBI:18248"/>
    </ligandPart>
</feature>
<organism evidence="7 8">
    <name type="scientific">Xylaria hypoxylon</name>
    <dbReference type="NCBI Taxonomy" id="37992"/>
    <lineage>
        <taxon>Eukaryota</taxon>
        <taxon>Fungi</taxon>
        <taxon>Dikarya</taxon>
        <taxon>Ascomycota</taxon>
        <taxon>Pezizomycotina</taxon>
        <taxon>Sordariomycetes</taxon>
        <taxon>Xylariomycetidae</taxon>
        <taxon>Xylariales</taxon>
        <taxon>Xylariaceae</taxon>
        <taxon>Xylaria</taxon>
    </lineage>
</organism>
<comment type="cofactor">
    <cofactor evidence="1 6">
        <name>heme</name>
        <dbReference type="ChEBI" id="CHEBI:30413"/>
    </cofactor>
</comment>
<dbReference type="PRINTS" id="PR00385">
    <property type="entry name" value="P450"/>
</dbReference>
<evidence type="ECO:0000256" key="6">
    <source>
        <dbReference type="PIRSR" id="PIRSR602401-1"/>
    </source>
</evidence>
<evidence type="ECO:0000256" key="2">
    <source>
        <dbReference type="ARBA" id="ARBA00010617"/>
    </source>
</evidence>
<gene>
    <name evidence="7" type="ORF">E0Z10_g3257</name>
</gene>
<dbReference type="PANTHER" id="PTHR24305">
    <property type="entry name" value="CYTOCHROME P450"/>
    <property type="match status" value="1"/>
</dbReference>
<dbReference type="GO" id="GO:0004497">
    <property type="term" value="F:monooxygenase activity"/>
    <property type="evidence" value="ECO:0007669"/>
    <property type="project" value="InterPro"/>
</dbReference>
<dbReference type="InterPro" id="IPR001128">
    <property type="entry name" value="Cyt_P450"/>
</dbReference>
<dbReference type="PANTHER" id="PTHR24305:SF210">
    <property type="entry name" value="CYTOCHROME P450 MONOOXYGENASE ASQL-RELATED"/>
    <property type="match status" value="1"/>
</dbReference>
<dbReference type="InterPro" id="IPR036396">
    <property type="entry name" value="Cyt_P450_sf"/>
</dbReference>
<keyword evidence="5 6" id="KW-0408">Iron</keyword>
<protein>
    <recommendedName>
        <fullName evidence="9">Cytochrome P450</fullName>
    </recommendedName>
</protein>